<organism evidence="9 10">
    <name type="scientific">Candidatus Cryptobacteroides intestinavium</name>
    <dbReference type="NCBI Taxonomy" id="2840766"/>
    <lineage>
        <taxon>Bacteria</taxon>
        <taxon>Pseudomonadati</taxon>
        <taxon>Bacteroidota</taxon>
        <taxon>Bacteroidia</taxon>
        <taxon>Bacteroidales</taxon>
        <taxon>Candidatus Cryptobacteroides</taxon>
    </lineage>
</organism>
<dbReference type="EMBL" id="JADIMI010000014">
    <property type="protein sequence ID" value="MBO8451545.1"/>
    <property type="molecule type" value="Genomic_DNA"/>
</dbReference>
<proteinExistence type="inferred from homology"/>
<keyword evidence="5" id="KW-0998">Cell outer membrane</keyword>
<feature type="signal peptide" evidence="6">
    <location>
        <begin position="1"/>
        <end position="23"/>
    </location>
</feature>
<evidence type="ECO:0000256" key="6">
    <source>
        <dbReference type="SAM" id="SignalP"/>
    </source>
</evidence>
<dbReference type="InterPro" id="IPR011990">
    <property type="entry name" value="TPR-like_helical_dom_sf"/>
</dbReference>
<evidence type="ECO:0000256" key="5">
    <source>
        <dbReference type="ARBA" id="ARBA00023237"/>
    </source>
</evidence>
<evidence type="ECO:0000313" key="10">
    <source>
        <dbReference type="Proteomes" id="UP000823661"/>
    </source>
</evidence>
<dbReference type="InterPro" id="IPR033985">
    <property type="entry name" value="SusD-like_N"/>
</dbReference>
<comment type="similarity">
    <text evidence="2">Belongs to the SusD family.</text>
</comment>
<feature type="domain" description="RagB/SusD" evidence="7">
    <location>
        <begin position="353"/>
        <end position="457"/>
    </location>
</feature>
<dbReference type="PROSITE" id="PS51257">
    <property type="entry name" value="PROKAR_LIPOPROTEIN"/>
    <property type="match status" value="1"/>
</dbReference>
<evidence type="ECO:0000313" key="9">
    <source>
        <dbReference type="EMBL" id="MBO8451545.1"/>
    </source>
</evidence>
<accession>A0A9D9HES8</accession>
<evidence type="ECO:0000256" key="3">
    <source>
        <dbReference type="ARBA" id="ARBA00022729"/>
    </source>
</evidence>
<keyword evidence="3 6" id="KW-0732">Signal</keyword>
<comment type="caution">
    <text evidence="9">The sequence shown here is derived from an EMBL/GenBank/DDBJ whole genome shotgun (WGS) entry which is preliminary data.</text>
</comment>
<evidence type="ECO:0000259" key="7">
    <source>
        <dbReference type="Pfam" id="PF07980"/>
    </source>
</evidence>
<gene>
    <name evidence="9" type="ORF">IAC06_01505</name>
</gene>
<dbReference type="AlphaFoldDB" id="A0A9D9HES8"/>
<evidence type="ECO:0000256" key="1">
    <source>
        <dbReference type="ARBA" id="ARBA00004442"/>
    </source>
</evidence>
<evidence type="ECO:0000256" key="4">
    <source>
        <dbReference type="ARBA" id="ARBA00023136"/>
    </source>
</evidence>
<dbReference type="Pfam" id="PF07980">
    <property type="entry name" value="SusD_RagB"/>
    <property type="match status" value="1"/>
</dbReference>
<dbReference type="GO" id="GO:0009279">
    <property type="term" value="C:cell outer membrane"/>
    <property type="evidence" value="ECO:0007669"/>
    <property type="project" value="UniProtKB-SubCell"/>
</dbReference>
<dbReference type="Proteomes" id="UP000823661">
    <property type="component" value="Unassembled WGS sequence"/>
</dbReference>
<protein>
    <submittedName>
        <fullName evidence="9">RagB/SusD family nutrient uptake outer membrane protein</fullName>
    </submittedName>
</protein>
<dbReference type="CDD" id="cd08977">
    <property type="entry name" value="SusD"/>
    <property type="match status" value="1"/>
</dbReference>
<evidence type="ECO:0000259" key="8">
    <source>
        <dbReference type="Pfam" id="PF14322"/>
    </source>
</evidence>
<name>A0A9D9HES8_9BACT</name>
<dbReference type="Gene3D" id="1.25.40.390">
    <property type="match status" value="1"/>
</dbReference>
<comment type="subcellular location">
    <subcellularLocation>
        <location evidence="1">Cell outer membrane</location>
    </subcellularLocation>
</comment>
<keyword evidence="4" id="KW-0472">Membrane</keyword>
<dbReference type="Pfam" id="PF14322">
    <property type="entry name" value="SusD-like_3"/>
    <property type="match status" value="1"/>
</dbReference>
<feature type="domain" description="SusD-like N-terminal" evidence="8">
    <location>
        <begin position="80"/>
        <end position="237"/>
    </location>
</feature>
<dbReference type="SUPFAM" id="SSF48452">
    <property type="entry name" value="TPR-like"/>
    <property type="match status" value="1"/>
</dbReference>
<reference evidence="9" key="1">
    <citation type="submission" date="2020-10" db="EMBL/GenBank/DDBJ databases">
        <authorList>
            <person name="Gilroy R."/>
        </authorList>
    </citation>
    <scope>NUCLEOTIDE SEQUENCE</scope>
    <source>
        <strain evidence="9">B1-20833</strain>
    </source>
</reference>
<sequence length="501" mass="57290">MKKYIFDIMILSASAALVLSSCAKFLEETSQDEIKPSSANDYLELIAGEIYYNTNQTPVNTYLDIMTDDCEEFAKDAFLSSDNRNEGFGYYTWQASPEHQITGTLNSDQAWAFYYHQILVANMILYDIDKMSGSDQEKAQVKAEAYMIRAFAYYMLVNLYGEPYDPEKFPDAMGVPINDLVGSENRKFKREPAARIYEQILDDGKNALVQFDAAGESSSVYRWNAAAANVFLSRICLYIHDWDGAISYADAALGINANLWDFNTKLEEEGVGDSDDNYEEYFFRKNNPEILFSYGSYSNGYFAEMACGMFPASKALLAMYIDGDLRLDDTDGAYIRYLGADFTLMSGGGRYTQYKGYSTSYTGMHGKAIRTVEAYLNRAEAYAMNGESQKALDDINMIRRNRFTPETYTVLSGLSQELTLQEVKNERRRELCFEGHRWFDLRRWDRPSITHTFTPNVETPDILETYVLEENDPAYTLPIPEEVYERDSDIENISRPVRNPK</sequence>
<evidence type="ECO:0000256" key="2">
    <source>
        <dbReference type="ARBA" id="ARBA00006275"/>
    </source>
</evidence>
<dbReference type="InterPro" id="IPR012944">
    <property type="entry name" value="SusD_RagB_dom"/>
</dbReference>
<reference evidence="9" key="2">
    <citation type="journal article" date="2021" name="PeerJ">
        <title>Extensive microbial diversity within the chicken gut microbiome revealed by metagenomics and culture.</title>
        <authorList>
            <person name="Gilroy R."/>
            <person name="Ravi A."/>
            <person name="Getino M."/>
            <person name="Pursley I."/>
            <person name="Horton D.L."/>
            <person name="Alikhan N.F."/>
            <person name="Baker D."/>
            <person name="Gharbi K."/>
            <person name="Hall N."/>
            <person name="Watson M."/>
            <person name="Adriaenssens E.M."/>
            <person name="Foster-Nyarko E."/>
            <person name="Jarju S."/>
            <person name="Secka A."/>
            <person name="Antonio M."/>
            <person name="Oren A."/>
            <person name="Chaudhuri R.R."/>
            <person name="La Ragione R."/>
            <person name="Hildebrand F."/>
            <person name="Pallen M.J."/>
        </authorList>
    </citation>
    <scope>NUCLEOTIDE SEQUENCE</scope>
    <source>
        <strain evidence="9">B1-20833</strain>
    </source>
</reference>
<feature type="chain" id="PRO_5039667977" evidence="6">
    <location>
        <begin position="24"/>
        <end position="501"/>
    </location>
</feature>